<protein>
    <submittedName>
        <fullName evidence="2">DUF2599 domain-containing protein</fullName>
    </submittedName>
</protein>
<dbReference type="AlphaFoldDB" id="A0A7X6RYS6"/>
<evidence type="ECO:0000313" key="3">
    <source>
        <dbReference type="Proteomes" id="UP000518188"/>
    </source>
</evidence>
<gene>
    <name evidence="2" type="ORF">HGA11_23535</name>
</gene>
<sequence length="140" mass="14875">MRSPLAALGAAGIALGAVLIWAPDAAADPGSGDHVYVDHVEWAKWGDLSSLRVYPTDAARALTHQPGSAAQADQAWAEVLSLSPDADLPGMREQFLCHWTFAELAEPGKTSWNLEPWRPEVAPEVMLASGCNPGGSEEPF</sequence>
<feature type="signal peptide" evidence="1">
    <location>
        <begin position="1"/>
        <end position="27"/>
    </location>
</feature>
<keyword evidence="1" id="KW-0732">Signal</keyword>
<proteinExistence type="predicted"/>
<organism evidence="2 3">
    <name type="scientific">Mycolicibacterium septicum DSM 44393</name>
    <dbReference type="NCBI Taxonomy" id="1341646"/>
    <lineage>
        <taxon>Bacteria</taxon>
        <taxon>Bacillati</taxon>
        <taxon>Actinomycetota</taxon>
        <taxon>Actinomycetes</taxon>
        <taxon>Mycobacteriales</taxon>
        <taxon>Mycobacteriaceae</taxon>
        <taxon>Mycolicibacterium</taxon>
    </lineage>
</organism>
<dbReference type="Proteomes" id="UP000518188">
    <property type="component" value="Unassembled WGS sequence"/>
</dbReference>
<evidence type="ECO:0000313" key="2">
    <source>
        <dbReference type="EMBL" id="NKZ13956.1"/>
    </source>
</evidence>
<evidence type="ECO:0000256" key="1">
    <source>
        <dbReference type="SAM" id="SignalP"/>
    </source>
</evidence>
<dbReference type="RefSeq" id="WP_044515641.1">
    <property type="nucleotide sequence ID" value="NZ_HG322951.1"/>
</dbReference>
<accession>A0A7X6RYS6</accession>
<comment type="caution">
    <text evidence="2">The sequence shown here is derived from an EMBL/GenBank/DDBJ whole genome shotgun (WGS) entry which is preliminary data.</text>
</comment>
<dbReference type="InterPro" id="IPR019719">
    <property type="entry name" value="DUF2599"/>
</dbReference>
<dbReference type="EMBL" id="JAAXPJ010000010">
    <property type="protein sequence ID" value="NKZ13956.1"/>
    <property type="molecule type" value="Genomic_DNA"/>
</dbReference>
<dbReference type="Pfam" id="PF10783">
    <property type="entry name" value="DUF2599"/>
    <property type="match status" value="1"/>
</dbReference>
<feature type="chain" id="PRO_5030726693" evidence="1">
    <location>
        <begin position="28"/>
        <end position="140"/>
    </location>
</feature>
<name>A0A7X6RYS6_9MYCO</name>
<reference evidence="2 3" key="1">
    <citation type="submission" date="2020-04" db="EMBL/GenBank/DDBJ databases">
        <title>MicrobeNet Type strains.</title>
        <authorList>
            <person name="Nicholson A.C."/>
        </authorList>
    </citation>
    <scope>NUCLEOTIDE SEQUENCE [LARGE SCALE GENOMIC DNA]</scope>
    <source>
        <strain evidence="2 3">ATCC 700731</strain>
    </source>
</reference>